<organism evidence="3">
    <name type="scientific">Lichtheimia ramosa</name>
    <dbReference type="NCBI Taxonomy" id="688394"/>
    <lineage>
        <taxon>Eukaryota</taxon>
        <taxon>Fungi</taxon>
        <taxon>Fungi incertae sedis</taxon>
        <taxon>Mucoromycota</taxon>
        <taxon>Mucoromycotina</taxon>
        <taxon>Mucoromycetes</taxon>
        <taxon>Mucorales</taxon>
        <taxon>Lichtheimiaceae</taxon>
        <taxon>Lichtheimia</taxon>
    </lineage>
</organism>
<accession>A0A077WYC8</accession>
<keyword evidence="1" id="KW-0238">DNA-binding</keyword>
<gene>
    <name evidence="3" type="ORF">LRAMOSA11466</name>
</gene>
<sequence>MMDRKPDPLDSEFYMHCIQAVSVIPGHAPVIRPYLQPAYEEYCRIRGHNQWTSRSHITQSLQHISNDIAKNTAVNIFYHFKTRLKRHIALQISAIPAIMESMSHHSIRKMANAMVETFWVSDDDDDVDMDWDTLKSSNDLWEKIGSTKLTVSQQQQNQLFGIYEQIATMLDPVLPVNEKRLKRQVKDVFPIHLYLLEFAESLPPATPVKELCSKPSGIWIKKTVAKIYGKWQCETVKPSNRTLKVAECELKGSILGDREFKPNDYLKRQLSAESIKRLRQKADSTRLKIKNHTFKPKKYVQPRGWSRLHSAIPQPQFKLCSIPIDSLALYQLLIGCGFNLGQDASRHFMEEKEEAWRRIFNINELQGVNFAGKTFDLFCTTNGVKSSFLCSRPSRTRTAKEPLTITENNRVWGCDPGIRSLVVMNNSSSKFDSSAPTFNVDFSSNQYHHHAFHYHAINNRRRRLKNNPEIQQYEKGITVHLTSRYNIFREHLQSALGVYRHLIRFNSQNRTDAWTTFRCRQRTLDCFANHIHMLTPEVNKKDIILAYGSASFSHTMRGHQSVPTKLLPKTLARHMTVIPVDEYHTSQQCSRYCTGTFKKLQNVYDDESDYPIWGVKYCPDCDVYWNRDTNAARNILHRFLFENQFGYIDPIFQRTSS</sequence>
<evidence type="ECO:0000259" key="2">
    <source>
        <dbReference type="Pfam" id="PF07282"/>
    </source>
</evidence>
<evidence type="ECO:0000256" key="1">
    <source>
        <dbReference type="ARBA" id="ARBA00023125"/>
    </source>
</evidence>
<name>A0A077WYC8_9FUNG</name>
<proteinExistence type="predicted"/>
<reference evidence="3" key="1">
    <citation type="journal article" date="2014" name="Genome Announc.">
        <title>De novo whole-genome sequence and genome annotation of Lichtheimia ramosa.</title>
        <authorList>
            <person name="Linde J."/>
            <person name="Schwartze V."/>
            <person name="Binder U."/>
            <person name="Lass-Florl C."/>
            <person name="Voigt K."/>
            <person name="Horn F."/>
        </authorList>
    </citation>
    <scope>NUCLEOTIDE SEQUENCE</scope>
    <source>
        <strain evidence="3">JMRC FSU:6197</strain>
    </source>
</reference>
<dbReference type="AlphaFoldDB" id="A0A077WYC8"/>
<evidence type="ECO:0000313" key="3">
    <source>
        <dbReference type="EMBL" id="CDS11822.1"/>
    </source>
</evidence>
<dbReference type="EMBL" id="LK023350">
    <property type="protein sequence ID" value="CDS11822.1"/>
    <property type="molecule type" value="Genomic_DNA"/>
</dbReference>
<dbReference type="InterPro" id="IPR010095">
    <property type="entry name" value="Cas12f1-like_TNB"/>
</dbReference>
<dbReference type="GO" id="GO:0003677">
    <property type="term" value="F:DNA binding"/>
    <property type="evidence" value="ECO:0007669"/>
    <property type="project" value="UniProtKB-KW"/>
</dbReference>
<dbReference type="OrthoDB" id="2288310at2759"/>
<feature type="domain" description="Cas12f1-like TNB" evidence="2">
    <location>
        <begin position="569"/>
        <end position="635"/>
    </location>
</feature>
<protein>
    <recommendedName>
        <fullName evidence="2">Cas12f1-like TNB domain-containing protein</fullName>
    </recommendedName>
</protein>
<dbReference type="Pfam" id="PF07282">
    <property type="entry name" value="Cas12f1-like_TNB"/>
    <property type="match status" value="1"/>
</dbReference>